<evidence type="ECO:0000256" key="8">
    <source>
        <dbReference type="SAM" id="MobiDB-lite"/>
    </source>
</evidence>
<comment type="catalytic activity">
    <reaction evidence="7">
        <text>a peptidoglycan chain = a peptidoglycan chain with N-acetyl-1,6-anhydromuramyl-[peptide] at the reducing end + a peptidoglycan chain with N-acetylglucosamine at the non-reducing end.</text>
        <dbReference type="EC" id="4.2.2.29"/>
    </reaction>
</comment>
<keyword evidence="5 7" id="KW-0456">Lyase</keyword>
<dbReference type="AlphaFoldDB" id="A0A169N5N8"/>
<keyword evidence="10" id="KW-1185">Reference proteome</keyword>
<keyword evidence="4 7" id="KW-0472">Membrane</keyword>
<comment type="similarity">
    <text evidence="7">Belongs to the transglycosylase MltG family.</text>
</comment>
<reference evidence="9 10" key="1">
    <citation type="journal article" date="2016" name="Genome Announc.">
        <title>Complete Genome Sequence of Thiostrepton-Producing Streptomyces laurentii ATCC 31255.</title>
        <authorList>
            <person name="Doi K."/>
            <person name="Fujino Y."/>
            <person name="Nagayoshi Y."/>
            <person name="Ohshima T."/>
            <person name="Ogata S."/>
        </authorList>
    </citation>
    <scope>NUCLEOTIDE SEQUENCE [LARGE SCALE GENOMIC DNA]</scope>
    <source>
        <strain evidence="9 10">ATCC 31255</strain>
    </source>
</reference>
<evidence type="ECO:0000256" key="5">
    <source>
        <dbReference type="ARBA" id="ARBA00023239"/>
    </source>
</evidence>
<protein>
    <recommendedName>
        <fullName evidence="7">Endolytic murein transglycosylase</fullName>
        <ecNumber evidence="7">4.2.2.29</ecNumber>
    </recommendedName>
    <alternativeName>
        <fullName evidence="7">Peptidoglycan lytic transglycosylase</fullName>
    </alternativeName>
    <alternativeName>
        <fullName evidence="7">Peptidoglycan polymerization terminase</fullName>
    </alternativeName>
</protein>
<keyword evidence="2 7" id="KW-0812">Transmembrane</keyword>
<dbReference type="KEGG" id="slau:SLA_0997"/>
<evidence type="ECO:0000256" key="6">
    <source>
        <dbReference type="ARBA" id="ARBA00023316"/>
    </source>
</evidence>
<organism evidence="9 10">
    <name type="scientific">Streptomyces laurentii</name>
    <dbReference type="NCBI Taxonomy" id="39478"/>
    <lineage>
        <taxon>Bacteria</taxon>
        <taxon>Bacillati</taxon>
        <taxon>Actinomycetota</taxon>
        <taxon>Actinomycetes</taxon>
        <taxon>Kitasatosporales</taxon>
        <taxon>Streptomycetaceae</taxon>
        <taxon>Streptomyces</taxon>
    </lineage>
</organism>
<dbReference type="PANTHER" id="PTHR30518">
    <property type="entry name" value="ENDOLYTIC MUREIN TRANSGLYCOSYLASE"/>
    <property type="match status" value="1"/>
</dbReference>
<feature type="site" description="Important for catalytic activity" evidence="7">
    <location>
        <position position="497"/>
    </location>
</feature>
<evidence type="ECO:0000313" key="10">
    <source>
        <dbReference type="Proteomes" id="UP000217676"/>
    </source>
</evidence>
<comment type="function">
    <text evidence="7">Functions as a peptidoglycan terminase that cleaves nascent peptidoglycan strands endolytically to terminate their elongation.</text>
</comment>
<proteinExistence type="inferred from homology"/>
<dbReference type="Gene3D" id="3.30.1490.480">
    <property type="entry name" value="Endolytic murein transglycosylase"/>
    <property type="match status" value="1"/>
</dbReference>
<dbReference type="EMBL" id="AP017424">
    <property type="protein sequence ID" value="BAU81948.1"/>
    <property type="molecule type" value="Genomic_DNA"/>
</dbReference>
<evidence type="ECO:0000256" key="3">
    <source>
        <dbReference type="ARBA" id="ARBA00022989"/>
    </source>
</evidence>
<keyword evidence="1 7" id="KW-1003">Cell membrane</keyword>
<feature type="region of interest" description="Disordered" evidence="8">
    <location>
        <begin position="1"/>
        <end position="263"/>
    </location>
</feature>
<feature type="compositionally biased region" description="Low complexity" evidence="8">
    <location>
        <begin position="20"/>
        <end position="41"/>
    </location>
</feature>
<evidence type="ECO:0000256" key="1">
    <source>
        <dbReference type="ARBA" id="ARBA00022475"/>
    </source>
</evidence>
<feature type="compositionally biased region" description="Basic and acidic residues" evidence="8">
    <location>
        <begin position="206"/>
        <end position="237"/>
    </location>
</feature>
<keyword evidence="6 7" id="KW-0961">Cell wall biogenesis/degradation</keyword>
<dbReference type="GO" id="GO:0071555">
    <property type="term" value="P:cell wall organization"/>
    <property type="evidence" value="ECO:0007669"/>
    <property type="project" value="UniProtKB-KW"/>
</dbReference>
<dbReference type="Proteomes" id="UP000217676">
    <property type="component" value="Chromosome"/>
</dbReference>
<name>A0A169N5N8_STRLU</name>
<dbReference type="HAMAP" id="MF_02065">
    <property type="entry name" value="MltG"/>
    <property type="match status" value="1"/>
</dbReference>
<sequence length="618" mass="68188">MTEYGRSPGSEPWHPQDPLYGDQGWDGQQQQQYPQQATYGQTDPYAGDAYQQYPQQEQQQYAQQDQQQYPQEQHQQQYPQQYAQEQYPQQSPQEQAYGGQQQYGNQGGYDANGYPVQQQSPESQPQYDGNWETGQAAMPYNAPPADPYGGQQQPDLYGTPEAYPPPQPPGHRQAPPEPVDEWDADPESQEEHPFFTGGGDDDGDGRDDHGGRGAGRGDRAGRGRRGARDDHDDAYDKYDEEDDDEEPGRGSRSGRGGKGKKGRKAKNGVACLVVTGVILGAVGGVGYFGYKFYQGRFAAAPDYVGEGSGDVQVEIPGQASGSRIGNILKKAGVVKSVDAFVSAQQRNPKGLSIQAGVYTMKKEMSAASAVALMLNPASQTNFIIPEGKRNSWVYAQIDKRLDLEPGTTKDIAFKDANKLGLPDWAKNRPRTKDPLEGFLYPSSYPVAKGTKPEDVLRRMVAHANGEYGKLDLQKKASALGVKGPWELLTIASMVQAEGKTDDDFRKMAEVVYNRLADPKETVYLIQFDSTYNYLKGQSEIKLTEDEVKNNKDPYNTYTNTGLPPGPIGNPGDKALAAMLDPTHDGWKYFVATDGKNKTEFAKTHDEFLRLKDKFNAGN</sequence>
<keyword evidence="3 7" id="KW-1133">Transmembrane helix</keyword>
<dbReference type="GO" id="GO:0008932">
    <property type="term" value="F:lytic endotransglycosylase activity"/>
    <property type="evidence" value="ECO:0007669"/>
    <property type="project" value="UniProtKB-UniRule"/>
</dbReference>
<feature type="compositionally biased region" description="Acidic residues" evidence="8">
    <location>
        <begin position="178"/>
        <end position="188"/>
    </location>
</feature>
<accession>A0A169N5N8</accession>
<dbReference type="Pfam" id="PF02618">
    <property type="entry name" value="YceG"/>
    <property type="match status" value="1"/>
</dbReference>
<evidence type="ECO:0000256" key="4">
    <source>
        <dbReference type="ARBA" id="ARBA00023136"/>
    </source>
</evidence>
<comment type="subcellular location">
    <subcellularLocation>
        <location evidence="7">Cell membrane</location>
        <topology evidence="7">Single-pass membrane protein</topology>
    </subcellularLocation>
</comment>
<dbReference type="GO" id="GO:0005886">
    <property type="term" value="C:plasma membrane"/>
    <property type="evidence" value="ECO:0007669"/>
    <property type="project" value="UniProtKB-SubCell"/>
</dbReference>
<evidence type="ECO:0000256" key="2">
    <source>
        <dbReference type="ARBA" id="ARBA00022692"/>
    </source>
</evidence>
<gene>
    <name evidence="7" type="primary">mltG</name>
    <name evidence="9" type="ORF">SLA_0997</name>
</gene>
<feature type="compositionally biased region" description="Low complexity" evidence="8">
    <location>
        <begin position="49"/>
        <end position="126"/>
    </location>
</feature>
<feature type="transmembrane region" description="Helical" evidence="7">
    <location>
        <begin position="268"/>
        <end position="290"/>
    </location>
</feature>
<dbReference type="PANTHER" id="PTHR30518:SF2">
    <property type="entry name" value="ENDOLYTIC MUREIN TRANSGLYCOSYLASE"/>
    <property type="match status" value="1"/>
</dbReference>
<dbReference type="NCBIfam" id="TIGR00247">
    <property type="entry name" value="endolytic transglycosylase MltG"/>
    <property type="match status" value="1"/>
</dbReference>
<evidence type="ECO:0000313" key="9">
    <source>
        <dbReference type="EMBL" id="BAU81948.1"/>
    </source>
</evidence>
<dbReference type="GO" id="GO:0009252">
    <property type="term" value="P:peptidoglycan biosynthetic process"/>
    <property type="evidence" value="ECO:0007669"/>
    <property type="project" value="UniProtKB-UniRule"/>
</dbReference>
<evidence type="ECO:0000256" key="7">
    <source>
        <dbReference type="HAMAP-Rule" id="MF_02065"/>
    </source>
</evidence>
<dbReference type="InterPro" id="IPR003770">
    <property type="entry name" value="MLTG-like"/>
</dbReference>
<dbReference type="EC" id="4.2.2.29" evidence="7"/>